<sequence length="119" mass="12753">MTTNVASDSFIASTEIPTLASTMFVATLTTFIVAPVTIAGTTVFTSLEITATSGGQSEVVPSHVTPSSSFDLSKEFRVSMVWNNFLTILREFPIQVLDRGGNFAGIKAILEPLLHVSRT</sequence>
<reference evidence="1" key="1">
    <citation type="submission" date="2006-03" db="EMBL/GenBank/DDBJ databases">
        <title>Comparative Sequence and Genetic Analyses of Asparagus BACs Reveal No Microsynteny with Onion or Rice.</title>
        <authorList>
            <person name="Jernej J."/>
            <person name="Telgmann A."/>
            <person name="Jung C."/>
            <person name="Cheung F."/>
            <person name="Havey M.J."/>
            <person name="Town C.D."/>
        </authorList>
    </citation>
    <scope>NUCLEOTIDE SEQUENCE</scope>
</reference>
<accession>Q2AAA7</accession>
<proteinExistence type="predicted"/>
<dbReference type="AlphaFoldDB" id="Q2AAA7"/>
<dbReference type="EMBL" id="AC183433">
    <property type="protein sequence ID" value="ABD63098.1"/>
    <property type="molecule type" value="Genomic_DNA"/>
</dbReference>
<gene>
    <name evidence="1" type="ORF">17.t00025</name>
</gene>
<evidence type="ECO:0000313" key="1">
    <source>
        <dbReference type="EMBL" id="ABD63098.1"/>
    </source>
</evidence>
<name>Q2AAA7_ASPOF</name>
<organism evidence="1">
    <name type="scientific">Asparagus officinalis</name>
    <name type="common">Garden asparagus</name>
    <dbReference type="NCBI Taxonomy" id="4686"/>
    <lineage>
        <taxon>Eukaryota</taxon>
        <taxon>Viridiplantae</taxon>
        <taxon>Streptophyta</taxon>
        <taxon>Embryophyta</taxon>
        <taxon>Tracheophyta</taxon>
        <taxon>Spermatophyta</taxon>
        <taxon>Magnoliopsida</taxon>
        <taxon>Liliopsida</taxon>
        <taxon>Asparagales</taxon>
        <taxon>Asparagaceae</taxon>
        <taxon>Asparagoideae</taxon>
        <taxon>Asparagus</taxon>
    </lineage>
</organism>
<protein>
    <submittedName>
        <fullName evidence="1">Uncharacterized protein</fullName>
    </submittedName>
</protein>